<feature type="compositionally biased region" description="Basic and acidic residues" evidence="1">
    <location>
        <begin position="334"/>
        <end position="346"/>
    </location>
</feature>
<name>A0A9J6EHV1_RHIMP</name>
<feature type="compositionally biased region" description="Polar residues" evidence="1">
    <location>
        <begin position="151"/>
        <end position="162"/>
    </location>
</feature>
<dbReference type="EMBL" id="JABSTU010000004">
    <property type="protein sequence ID" value="KAH8033608.1"/>
    <property type="molecule type" value="Genomic_DNA"/>
</dbReference>
<organism evidence="2 3">
    <name type="scientific">Rhipicephalus microplus</name>
    <name type="common">Cattle tick</name>
    <name type="synonym">Boophilus microplus</name>
    <dbReference type="NCBI Taxonomy" id="6941"/>
    <lineage>
        <taxon>Eukaryota</taxon>
        <taxon>Metazoa</taxon>
        <taxon>Ecdysozoa</taxon>
        <taxon>Arthropoda</taxon>
        <taxon>Chelicerata</taxon>
        <taxon>Arachnida</taxon>
        <taxon>Acari</taxon>
        <taxon>Parasitiformes</taxon>
        <taxon>Ixodida</taxon>
        <taxon>Ixodoidea</taxon>
        <taxon>Ixodidae</taxon>
        <taxon>Rhipicephalinae</taxon>
        <taxon>Rhipicephalus</taxon>
        <taxon>Boophilus</taxon>
    </lineage>
</organism>
<feature type="region of interest" description="Disordered" evidence="1">
    <location>
        <begin position="319"/>
        <end position="348"/>
    </location>
</feature>
<keyword evidence="3" id="KW-1185">Reference proteome</keyword>
<protein>
    <submittedName>
        <fullName evidence="2">Uncharacterized protein</fullName>
    </submittedName>
</protein>
<reference evidence="2" key="2">
    <citation type="submission" date="2021-09" db="EMBL/GenBank/DDBJ databases">
        <authorList>
            <person name="Jia N."/>
            <person name="Wang J."/>
            <person name="Shi W."/>
            <person name="Du L."/>
            <person name="Sun Y."/>
            <person name="Zhan W."/>
            <person name="Jiang J."/>
            <person name="Wang Q."/>
            <person name="Zhang B."/>
            <person name="Ji P."/>
            <person name="Sakyi L.B."/>
            <person name="Cui X."/>
            <person name="Yuan T."/>
            <person name="Jiang B."/>
            <person name="Yang W."/>
            <person name="Lam T.T.-Y."/>
            <person name="Chang Q."/>
            <person name="Ding S."/>
            <person name="Wang X."/>
            <person name="Zhu J."/>
            <person name="Ruan X."/>
            <person name="Zhao L."/>
            <person name="Wei J."/>
            <person name="Que T."/>
            <person name="Du C."/>
            <person name="Cheng J."/>
            <person name="Dai P."/>
            <person name="Han X."/>
            <person name="Huang E."/>
            <person name="Gao Y."/>
            <person name="Liu J."/>
            <person name="Shao H."/>
            <person name="Ye R."/>
            <person name="Li L."/>
            <person name="Wei W."/>
            <person name="Wang X."/>
            <person name="Wang C."/>
            <person name="Huo Q."/>
            <person name="Li W."/>
            <person name="Guo W."/>
            <person name="Chen H."/>
            <person name="Chen S."/>
            <person name="Zhou L."/>
            <person name="Zhou L."/>
            <person name="Ni X."/>
            <person name="Tian J."/>
            <person name="Zhou Y."/>
            <person name="Sheng Y."/>
            <person name="Liu T."/>
            <person name="Pan Y."/>
            <person name="Xia L."/>
            <person name="Li J."/>
            <person name="Zhao F."/>
            <person name="Cao W."/>
        </authorList>
    </citation>
    <scope>NUCLEOTIDE SEQUENCE</scope>
    <source>
        <strain evidence="2">Rmic-2018</strain>
        <tissue evidence="2">Larvae</tissue>
    </source>
</reference>
<accession>A0A9J6EHV1</accession>
<gene>
    <name evidence="2" type="ORF">HPB51_014514</name>
</gene>
<comment type="caution">
    <text evidence="2">The sequence shown here is derived from an EMBL/GenBank/DDBJ whole genome shotgun (WGS) entry which is preliminary data.</text>
</comment>
<dbReference type="AlphaFoldDB" id="A0A9J6EHV1"/>
<evidence type="ECO:0000313" key="3">
    <source>
        <dbReference type="Proteomes" id="UP000821866"/>
    </source>
</evidence>
<evidence type="ECO:0000256" key="1">
    <source>
        <dbReference type="SAM" id="MobiDB-lite"/>
    </source>
</evidence>
<evidence type="ECO:0000313" key="2">
    <source>
        <dbReference type="EMBL" id="KAH8033608.1"/>
    </source>
</evidence>
<proteinExistence type="predicted"/>
<reference evidence="2" key="1">
    <citation type="journal article" date="2020" name="Cell">
        <title>Large-Scale Comparative Analyses of Tick Genomes Elucidate Their Genetic Diversity and Vector Capacities.</title>
        <authorList>
            <consortium name="Tick Genome and Microbiome Consortium (TIGMIC)"/>
            <person name="Jia N."/>
            <person name="Wang J."/>
            <person name="Shi W."/>
            <person name="Du L."/>
            <person name="Sun Y."/>
            <person name="Zhan W."/>
            <person name="Jiang J.F."/>
            <person name="Wang Q."/>
            <person name="Zhang B."/>
            <person name="Ji P."/>
            <person name="Bell-Sakyi L."/>
            <person name="Cui X.M."/>
            <person name="Yuan T.T."/>
            <person name="Jiang B.G."/>
            <person name="Yang W.F."/>
            <person name="Lam T.T."/>
            <person name="Chang Q.C."/>
            <person name="Ding S.J."/>
            <person name="Wang X.J."/>
            <person name="Zhu J.G."/>
            <person name="Ruan X.D."/>
            <person name="Zhao L."/>
            <person name="Wei J.T."/>
            <person name="Ye R.Z."/>
            <person name="Que T.C."/>
            <person name="Du C.H."/>
            <person name="Zhou Y.H."/>
            <person name="Cheng J.X."/>
            <person name="Dai P.F."/>
            <person name="Guo W.B."/>
            <person name="Han X.H."/>
            <person name="Huang E.J."/>
            <person name="Li L.F."/>
            <person name="Wei W."/>
            <person name="Gao Y.C."/>
            <person name="Liu J.Z."/>
            <person name="Shao H.Z."/>
            <person name="Wang X."/>
            <person name="Wang C.C."/>
            <person name="Yang T.C."/>
            <person name="Huo Q.B."/>
            <person name="Li W."/>
            <person name="Chen H.Y."/>
            <person name="Chen S.E."/>
            <person name="Zhou L.G."/>
            <person name="Ni X.B."/>
            <person name="Tian J.H."/>
            <person name="Sheng Y."/>
            <person name="Liu T."/>
            <person name="Pan Y.S."/>
            <person name="Xia L.Y."/>
            <person name="Li J."/>
            <person name="Zhao F."/>
            <person name="Cao W.C."/>
        </authorList>
    </citation>
    <scope>NUCLEOTIDE SEQUENCE</scope>
    <source>
        <strain evidence="2">Rmic-2018</strain>
    </source>
</reference>
<dbReference type="Proteomes" id="UP000821866">
    <property type="component" value="Chromosome 2"/>
</dbReference>
<sequence>MLEARADGRMSCPVSCPLLSVFPWEAIRRRRRRLPEPVRRNFFTDPVGRSGVCMLLQSNCRDRGDRTAPTHAALGLRSSICVDYSRRGRERKRIFKGQVTSMIQGVLGAQGRWRKWPTPVFFSLLLRPLPALGEGPHPRAMTWAAGRSKPSPASSNSRWGQKDSQSSLMIGRLIQANPIGPPRFAHCCGRWGGGCSSSAQSAGRCVECPKSGVQYRRVKPCSVREDVTADSSHMGLLWHRRGDRVTSRTVFCLRYLLHVTALREGQACNVVGPGRVALGDPRGIPLPAGPATSCWPTINGRYRPLRGLSKEEGRLLRCVSGSDAGTRTKRGTSHSRDGINEDERSRTRGRTNDGALWVLLGPALLQSAGERPFVMGWGGGGSRCAVAIRAAPRTAGSLAADSRC</sequence>
<feature type="region of interest" description="Disordered" evidence="1">
    <location>
        <begin position="143"/>
        <end position="162"/>
    </location>
</feature>